<dbReference type="EMBL" id="JANAVB010012065">
    <property type="protein sequence ID" value="KAJ6836478.1"/>
    <property type="molecule type" value="Genomic_DNA"/>
</dbReference>
<evidence type="ECO:0000256" key="1">
    <source>
        <dbReference type="ARBA" id="ARBA00023239"/>
    </source>
</evidence>
<reference evidence="2" key="1">
    <citation type="journal article" date="2023" name="GigaByte">
        <title>Genome assembly of the bearded iris, Iris pallida Lam.</title>
        <authorList>
            <person name="Bruccoleri R.E."/>
            <person name="Oakeley E.J."/>
            <person name="Faust A.M.E."/>
            <person name="Altorfer M."/>
            <person name="Dessus-Babus S."/>
            <person name="Burckhardt D."/>
            <person name="Oertli M."/>
            <person name="Naumann U."/>
            <person name="Petersen F."/>
            <person name="Wong J."/>
        </authorList>
    </citation>
    <scope>NUCLEOTIDE SEQUENCE</scope>
    <source>
        <strain evidence="2">GSM-AAB239-AS_SAM_17_03QT</strain>
    </source>
</reference>
<evidence type="ECO:0000313" key="3">
    <source>
        <dbReference type="Proteomes" id="UP001140949"/>
    </source>
</evidence>
<dbReference type="PANTHER" id="PTHR12192">
    <property type="entry name" value="CATION TRANSPORT PROTEIN CHAC-RELATED"/>
    <property type="match status" value="1"/>
</dbReference>
<name>A0AAX6H753_IRIPA</name>
<keyword evidence="1" id="KW-0456">Lyase</keyword>
<sequence length="134" mass="15156">MQYLERRECEYDTKTLVDFYKEGDVLTPSVTGVIVFTATPNKESNKYYLGPAPLEEMARQIATATGPCGNNRQYLFLLEKALFDIGHEDDYVIKLANEVRRVLKKAAAAHLSLKSHLPLMHLNPVLETTVVDSR</sequence>
<dbReference type="InterPro" id="IPR006840">
    <property type="entry name" value="ChaC"/>
</dbReference>
<dbReference type="GO" id="GO:0061928">
    <property type="term" value="F:glutathione specific gamma-glutamylcyclotransferase activity"/>
    <property type="evidence" value="ECO:0007669"/>
    <property type="project" value="InterPro"/>
</dbReference>
<dbReference type="Proteomes" id="UP001140949">
    <property type="component" value="Unassembled WGS sequence"/>
</dbReference>
<organism evidence="2 3">
    <name type="scientific">Iris pallida</name>
    <name type="common">Sweet iris</name>
    <dbReference type="NCBI Taxonomy" id="29817"/>
    <lineage>
        <taxon>Eukaryota</taxon>
        <taxon>Viridiplantae</taxon>
        <taxon>Streptophyta</taxon>
        <taxon>Embryophyta</taxon>
        <taxon>Tracheophyta</taxon>
        <taxon>Spermatophyta</taxon>
        <taxon>Magnoliopsida</taxon>
        <taxon>Liliopsida</taxon>
        <taxon>Asparagales</taxon>
        <taxon>Iridaceae</taxon>
        <taxon>Iridoideae</taxon>
        <taxon>Irideae</taxon>
        <taxon>Iris</taxon>
    </lineage>
</organism>
<protein>
    <submittedName>
        <fullName evidence="2">Gamma-glutamylcyclotransferase 2-2-like</fullName>
    </submittedName>
</protein>
<dbReference type="GO" id="GO:0005737">
    <property type="term" value="C:cytoplasm"/>
    <property type="evidence" value="ECO:0007669"/>
    <property type="project" value="TreeGrafter"/>
</dbReference>
<dbReference type="Pfam" id="PF04752">
    <property type="entry name" value="ChaC"/>
    <property type="match status" value="1"/>
</dbReference>
<evidence type="ECO:0000313" key="2">
    <source>
        <dbReference type="EMBL" id="KAJ6836478.1"/>
    </source>
</evidence>
<keyword evidence="3" id="KW-1185">Reference proteome</keyword>
<dbReference type="GO" id="GO:0006751">
    <property type="term" value="P:glutathione catabolic process"/>
    <property type="evidence" value="ECO:0007669"/>
    <property type="project" value="InterPro"/>
</dbReference>
<reference evidence="2" key="2">
    <citation type="submission" date="2023-04" db="EMBL/GenBank/DDBJ databases">
        <authorList>
            <person name="Bruccoleri R.E."/>
            <person name="Oakeley E.J."/>
            <person name="Faust A.-M."/>
            <person name="Dessus-Babus S."/>
            <person name="Altorfer M."/>
            <person name="Burckhardt D."/>
            <person name="Oertli M."/>
            <person name="Naumann U."/>
            <person name="Petersen F."/>
            <person name="Wong J."/>
        </authorList>
    </citation>
    <scope>NUCLEOTIDE SEQUENCE</scope>
    <source>
        <strain evidence="2">GSM-AAB239-AS_SAM_17_03QT</strain>
        <tissue evidence="2">Leaf</tissue>
    </source>
</reference>
<comment type="caution">
    <text evidence="2">The sequence shown here is derived from an EMBL/GenBank/DDBJ whole genome shotgun (WGS) entry which is preliminary data.</text>
</comment>
<accession>A0AAX6H753</accession>
<dbReference type="PANTHER" id="PTHR12192:SF19">
    <property type="entry name" value="GAMMA-GLUTAMYLCYCLOTRANSFERASE 2-2"/>
    <property type="match status" value="1"/>
</dbReference>
<dbReference type="AlphaFoldDB" id="A0AAX6H753"/>
<proteinExistence type="predicted"/>
<gene>
    <name evidence="2" type="ORF">M6B38_328325</name>
</gene>